<keyword evidence="12" id="KW-0472">Membrane</keyword>
<keyword evidence="6" id="KW-0804">Transcription</keyword>
<dbReference type="CDD" id="cd12148">
    <property type="entry name" value="fungal_TF_MHR"/>
    <property type="match status" value="1"/>
</dbReference>
<dbReference type="GO" id="GO:0000981">
    <property type="term" value="F:DNA-binding transcription factor activity, RNA polymerase II-specific"/>
    <property type="evidence" value="ECO:0007669"/>
    <property type="project" value="InterPro"/>
</dbReference>
<feature type="region of interest" description="Disordered" evidence="11">
    <location>
        <begin position="55"/>
        <end position="94"/>
    </location>
</feature>
<keyword evidence="12" id="KW-1133">Transmembrane helix</keyword>
<evidence type="ECO:0000259" key="13">
    <source>
        <dbReference type="PROSITE" id="PS50048"/>
    </source>
</evidence>
<feature type="domain" description="Zn(2)-C6 fungal-type" evidence="13">
    <location>
        <begin position="17"/>
        <end position="46"/>
    </location>
</feature>
<keyword evidence="2" id="KW-0862">Zinc</keyword>
<comment type="caution">
    <text evidence="14">The sequence shown here is derived from an EMBL/GenBank/DDBJ whole genome shotgun (WGS) entry which is preliminary data.</text>
</comment>
<dbReference type="STRING" id="308745.A0A0F8WRB8"/>
<evidence type="ECO:0000313" key="14">
    <source>
        <dbReference type="EMBL" id="KKK13792.1"/>
    </source>
</evidence>
<dbReference type="OrthoDB" id="5365785at2759"/>
<evidence type="ECO:0000256" key="4">
    <source>
        <dbReference type="ARBA" id="ARBA00023125"/>
    </source>
</evidence>
<keyword evidence="12" id="KW-0812">Transmembrane</keyword>
<evidence type="ECO:0000256" key="12">
    <source>
        <dbReference type="SAM" id="Phobius"/>
    </source>
</evidence>
<dbReference type="PROSITE" id="PS00463">
    <property type="entry name" value="ZN2_CY6_FUNGAL_1"/>
    <property type="match status" value="1"/>
</dbReference>
<dbReference type="InterPro" id="IPR007219">
    <property type="entry name" value="XnlR_reg_dom"/>
</dbReference>
<dbReference type="SUPFAM" id="SSF57701">
    <property type="entry name" value="Zn2/Cys6 DNA-binding domain"/>
    <property type="match status" value="1"/>
</dbReference>
<organism evidence="14 15">
    <name type="scientific">Aspergillus rambellii</name>
    <dbReference type="NCBI Taxonomy" id="308745"/>
    <lineage>
        <taxon>Eukaryota</taxon>
        <taxon>Fungi</taxon>
        <taxon>Dikarya</taxon>
        <taxon>Ascomycota</taxon>
        <taxon>Pezizomycotina</taxon>
        <taxon>Eurotiomycetes</taxon>
        <taxon>Eurotiomycetidae</taxon>
        <taxon>Eurotiales</taxon>
        <taxon>Aspergillaceae</taxon>
        <taxon>Aspergillus</taxon>
        <taxon>Aspergillus subgen. Nidulantes</taxon>
    </lineage>
</organism>
<dbReference type="AlphaFoldDB" id="A0A0F8WRB8"/>
<proteinExistence type="inferred from homology"/>
<evidence type="ECO:0000256" key="7">
    <source>
        <dbReference type="ARBA" id="ARBA00023242"/>
    </source>
</evidence>
<accession>A0A0F8WRB8</accession>
<evidence type="ECO:0000313" key="15">
    <source>
        <dbReference type="Proteomes" id="UP000034291"/>
    </source>
</evidence>
<dbReference type="Gene3D" id="4.10.240.10">
    <property type="entry name" value="Zn(2)-C6 fungal-type DNA-binding domain"/>
    <property type="match status" value="1"/>
</dbReference>
<gene>
    <name evidence="14" type="ORF">ARAM_003590</name>
</gene>
<comment type="similarity">
    <text evidence="8">Belongs to the xlnR/xlr1 family.</text>
</comment>
<evidence type="ECO:0000256" key="2">
    <source>
        <dbReference type="ARBA" id="ARBA00022833"/>
    </source>
</evidence>
<dbReference type="PROSITE" id="PS50048">
    <property type="entry name" value="ZN2_CY6_FUNGAL_2"/>
    <property type="match status" value="1"/>
</dbReference>
<evidence type="ECO:0000256" key="5">
    <source>
        <dbReference type="ARBA" id="ARBA00023159"/>
    </source>
</evidence>
<evidence type="ECO:0000256" key="9">
    <source>
        <dbReference type="ARBA" id="ARBA00040261"/>
    </source>
</evidence>
<evidence type="ECO:0000256" key="6">
    <source>
        <dbReference type="ARBA" id="ARBA00023163"/>
    </source>
</evidence>
<dbReference type="PANTHER" id="PTHR47663:SF1">
    <property type="entry name" value="XYLANOLYTIC TRANSCRIPTIONAL ACTIVATOR XLNR-RELATED"/>
    <property type="match status" value="1"/>
</dbReference>
<keyword evidence="3" id="KW-0805">Transcription regulation</keyword>
<keyword evidence="5" id="KW-0010">Activator</keyword>
<feature type="transmembrane region" description="Helical" evidence="12">
    <location>
        <begin position="680"/>
        <end position="700"/>
    </location>
</feature>
<evidence type="ECO:0000256" key="11">
    <source>
        <dbReference type="SAM" id="MobiDB-lite"/>
    </source>
</evidence>
<dbReference type="EMBL" id="JZBS01003742">
    <property type="protein sequence ID" value="KKK13792.1"/>
    <property type="molecule type" value="Genomic_DNA"/>
</dbReference>
<keyword evidence="15" id="KW-1185">Reference proteome</keyword>
<dbReference type="SMART" id="SM00066">
    <property type="entry name" value="GAL4"/>
    <property type="match status" value="1"/>
</dbReference>
<dbReference type="Pfam" id="PF00172">
    <property type="entry name" value="Zn_clus"/>
    <property type="match status" value="1"/>
</dbReference>
<sequence>MLEADSSYESRLRVLRACDRCSQSKQRCDGQHPCQRCTERKIHCQYEKVVRKRGRRRRPRFTSGVHRTLAPGPSSANDLNNPVVGRSLDSTPEEHDDIMDGLQRLSSSSYTEDDSIMRPTMGTRDIGGSHQHDSQNNHFSVEPPNSLPDIGLVDPQGAARLSVPNPLLFEGVFSPRLGNSNYPPSQATNTPGRVEHWLEKTPRSSPAGSLRSLYSTVSYRNIRSNLPPECSRGQRSYPCLEPLLPYLDGILPPSDASEMLEIYFNEQRNPIFKATSPYALTHIVHPSSVLHPTSPRPTSSVLLLVMLLCVAQTADIKIFDPPGARQRIVLDLYRLALDLMEPVDLDNYFRTSDGWQFHPRGGSADKEGRSSVCHAAGSGLIPDFLGSTDVILAVVILTLVISGGHFKADCLKWWSKAIRLVRASGLSMEDDGMKAGSISGQLYNGQTSHRGWLIVKEERRRLFWLVYCLDRHLALSFNGTVNFPEGTFRVAAPLPEALWQSLENIDLNFIPAAHLGPPTKITGYGFFEYFLPLATVLGHIIDFHHMQNHPLLGQSVFPKAIHQIETLISQREQDLVELKDDLENPLPTQPVLDPFSNTHPLSYGSNAAVMDSKKPLVIAYSSHMLHVFYILLHGKWDPISMIEDKDDWIMSDSFQACASHALSATAAVHQILTLDPELNFMPYLFGIYLLQGSFILLLFVDRMPELGFNKSVEEVCETIIRAHEVSVVTLDTTFQVYRYVFSTLAYNKTHKCRKTSGKSSDRCCMTRNGQILISGRRIKHGDEKFCLSTDGRALRMGWRIK</sequence>
<dbReference type="InterPro" id="IPR036864">
    <property type="entry name" value="Zn2-C6_fun-type_DNA-bd_sf"/>
</dbReference>
<dbReference type="CDD" id="cd00067">
    <property type="entry name" value="GAL4"/>
    <property type="match status" value="1"/>
</dbReference>
<dbReference type="GO" id="GO:0006351">
    <property type="term" value="P:DNA-templated transcription"/>
    <property type="evidence" value="ECO:0007669"/>
    <property type="project" value="InterPro"/>
</dbReference>
<dbReference type="Pfam" id="PF04082">
    <property type="entry name" value="Fungal_trans"/>
    <property type="match status" value="1"/>
</dbReference>
<name>A0A0F8WRB8_9EURO</name>
<dbReference type="GO" id="GO:0008270">
    <property type="term" value="F:zinc ion binding"/>
    <property type="evidence" value="ECO:0007669"/>
    <property type="project" value="InterPro"/>
</dbReference>
<evidence type="ECO:0000256" key="10">
    <source>
        <dbReference type="ARBA" id="ARBA00041954"/>
    </source>
</evidence>
<dbReference type="InterPro" id="IPR001138">
    <property type="entry name" value="Zn2Cys6_DnaBD"/>
</dbReference>
<keyword evidence="1" id="KW-0479">Metal-binding</keyword>
<evidence type="ECO:0000256" key="1">
    <source>
        <dbReference type="ARBA" id="ARBA00022723"/>
    </source>
</evidence>
<evidence type="ECO:0000256" key="3">
    <source>
        <dbReference type="ARBA" id="ARBA00023015"/>
    </source>
</evidence>
<reference evidence="14 15" key="1">
    <citation type="submission" date="2015-02" db="EMBL/GenBank/DDBJ databases">
        <title>Draft Genome Sequences of Two Closely-Related Aflatoxigenic Aspergillus Species Obtained from the Cote d'Ivoire.</title>
        <authorList>
            <person name="Moore G.G."/>
            <person name="Beltz S.B."/>
            <person name="Mack B.M."/>
        </authorList>
    </citation>
    <scope>NUCLEOTIDE SEQUENCE [LARGE SCALE GENOMIC DNA]</scope>
    <source>
        <strain evidence="14 15">SRRC1468</strain>
    </source>
</reference>
<dbReference type="InterPro" id="IPR051439">
    <property type="entry name" value="XlnR/Xlr1"/>
</dbReference>
<evidence type="ECO:0000256" key="8">
    <source>
        <dbReference type="ARBA" id="ARBA00037990"/>
    </source>
</evidence>
<keyword evidence="4" id="KW-0238">DNA-binding</keyword>
<keyword evidence="7" id="KW-0539">Nucleus</keyword>
<dbReference type="PANTHER" id="PTHR47663">
    <property type="entry name" value="XYLANOLYTIC TRANSCRIPTIONAL ACTIVATOR XLNR-RELATED"/>
    <property type="match status" value="1"/>
</dbReference>
<dbReference type="Proteomes" id="UP000034291">
    <property type="component" value="Unassembled WGS sequence"/>
</dbReference>
<dbReference type="GO" id="GO:0003677">
    <property type="term" value="F:DNA binding"/>
    <property type="evidence" value="ECO:0007669"/>
    <property type="project" value="UniProtKB-KW"/>
</dbReference>
<protein>
    <recommendedName>
        <fullName evidence="9">Xylanolytic transcriptional activator xlnR</fullName>
    </recommendedName>
    <alternativeName>
        <fullName evidence="10">Xylanase regulator</fullName>
    </alternativeName>
</protein>